<organism evidence="2 3">
    <name type="scientific">Planoprotostelium fungivorum</name>
    <dbReference type="NCBI Taxonomy" id="1890364"/>
    <lineage>
        <taxon>Eukaryota</taxon>
        <taxon>Amoebozoa</taxon>
        <taxon>Evosea</taxon>
        <taxon>Variosea</taxon>
        <taxon>Cavosteliida</taxon>
        <taxon>Cavosteliaceae</taxon>
        <taxon>Planoprotostelium</taxon>
    </lineage>
</organism>
<accession>A0A2P6N0I9</accession>
<dbReference type="EMBL" id="MDYQ01000265">
    <property type="protein sequence ID" value="PRP77430.1"/>
    <property type="molecule type" value="Genomic_DNA"/>
</dbReference>
<dbReference type="PROSITE" id="PS50004">
    <property type="entry name" value="C2"/>
    <property type="match status" value="1"/>
</dbReference>
<dbReference type="InterPro" id="IPR035892">
    <property type="entry name" value="C2_domain_sf"/>
</dbReference>
<dbReference type="Pfam" id="PF00168">
    <property type="entry name" value="C2"/>
    <property type="match status" value="1"/>
</dbReference>
<gene>
    <name evidence="2" type="ORF">PROFUN_14283</name>
</gene>
<evidence type="ECO:0000259" key="1">
    <source>
        <dbReference type="PROSITE" id="PS50004"/>
    </source>
</evidence>
<dbReference type="OrthoDB" id="14955at2759"/>
<dbReference type="AlphaFoldDB" id="A0A2P6N0I9"/>
<proteinExistence type="predicted"/>
<evidence type="ECO:0000313" key="3">
    <source>
        <dbReference type="Proteomes" id="UP000241769"/>
    </source>
</evidence>
<dbReference type="CDD" id="cd00030">
    <property type="entry name" value="C2"/>
    <property type="match status" value="1"/>
</dbReference>
<dbReference type="InterPro" id="IPR000008">
    <property type="entry name" value="C2_dom"/>
</dbReference>
<keyword evidence="3" id="KW-1185">Reference proteome</keyword>
<feature type="domain" description="C2" evidence="1">
    <location>
        <begin position="1"/>
        <end position="109"/>
    </location>
</feature>
<dbReference type="STRING" id="1890364.A0A2P6N0I9"/>
<evidence type="ECO:0000313" key="2">
    <source>
        <dbReference type="EMBL" id="PRP77430.1"/>
    </source>
</evidence>
<comment type="caution">
    <text evidence="2">The sequence shown here is derived from an EMBL/GenBank/DDBJ whole genome shotgun (WGS) entry which is preliminary data.</text>
</comment>
<name>A0A2P6N0I9_9EUKA</name>
<dbReference type="SUPFAM" id="SSF49562">
    <property type="entry name" value="C2 domain (Calcium/lipid-binding domain, CaLB)"/>
    <property type="match status" value="1"/>
</dbReference>
<dbReference type="Proteomes" id="UP000241769">
    <property type="component" value="Unassembled WGS sequence"/>
</dbReference>
<sequence length="132" mass="15064">MTGEKRRVRIEITDGVVYKATDDDGKSSDPYVQIGECDDGKWGKKLLETPVQKKTLQPKWNYTGETIIKMKQDIIIRMYDQDTFFDDYVGQYITYYNGTTNSMELKLSQNGEAIPKMVNATVNIKFTDLGSA</sequence>
<dbReference type="InParanoid" id="A0A2P6N0I9"/>
<reference evidence="2 3" key="1">
    <citation type="journal article" date="2018" name="Genome Biol. Evol.">
        <title>Multiple Roots of Fruiting Body Formation in Amoebozoa.</title>
        <authorList>
            <person name="Hillmann F."/>
            <person name="Forbes G."/>
            <person name="Novohradska S."/>
            <person name="Ferling I."/>
            <person name="Riege K."/>
            <person name="Groth M."/>
            <person name="Westermann M."/>
            <person name="Marz M."/>
            <person name="Spaller T."/>
            <person name="Winckler T."/>
            <person name="Schaap P."/>
            <person name="Glockner G."/>
        </authorList>
    </citation>
    <scope>NUCLEOTIDE SEQUENCE [LARGE SCALE GENOMIC DNA]</scope>
    <source>
        <strain evidence="2 3">Jena</strain>
    </source>
</reference>
<protein>
    <recommendedName>
        <fullName evidence="1">C2 domain-containing protein</fullName>
    </recommendedName>
</protein>
<dbReference type="Gene3D" id="2.60.40.150">
    <property type="entry name" value="C2 domain"/>
    <property type="match status" value="1"/>
</dbReference>